<comment type="caution">
    <text evidence="2">The sequence shown here is derived from an EMBL/GenBank/DDBJ whole genome shotgun (WGS) entry which is preliminary data.</text>
</comment>
<keyword evidence="3" id="KW-1185">Reference proteome</keyword>
<dbReference type="EMBL" id="BAZW01000022">
    <property type="protein sequence ID" value="GAO30405.1"/>
    <property type="molecule type" value="Genomic_DNA"/>
</dbReference>
<accession>A0A0E9LZX8</accession>
<evidence type="ECO:0000256" key="1">
    <source>
        <dbReference type="SAM" id="Phobius"/>
    </source>
</evidence>
<name>A0A0E9LZX8_9BACT</name>
<evidence type="ECO:0000313" key="3">
    <source>
        <dbReference type="Proteomes" id="UP000032900"/>
    </source>
</evidence>
<sequence length="71" mass="8351">MSTIHPLFDILFCLPIYLFRCFANVHDYRKKYVINAGFNLFFDLWTIVKTHSGLSENLLRAPDEPTAKMQQ</sequence>
<keyword evidence="1" id="KW-1133">Transmembrane helix</keyword>
<proteinExistence type="predicted"/>
<protein>
    <submittedName>
        <fullName evidence="2">Uncharacterized protein</fullName>
    </submittedName>
</protein>
<dbReference type="AlphaFoldDB" id="A0A0E9LZX8"/>
<organism evidence="2 3">
    <name type="scientific">Geofilum rubicundum JCM 15548</name>
    <dbReference type="NCBI Taxonomy" id="1236989"/>
    <lineage>
        <taxon>Bacteria</taxon>
        <taxon>Pseudomonadati</taxon>
        <taxon>Bacteroidota</taxon>
        <taxon>Bacteroidia</taxon>
        <taxon>Marinilabiliales</taxon>
        <taxon>Marinilabiliaceae</taxon>
        <taxon>Geofilum</taxon>
    </lineage>
</organism>
<evidence type="ECO:0000313" key="2">
    <source>
        <dbReference type="EMBL" id="GAO30405.1"/>
    </source>
</evidence>
<gene>
    <name evidence="2" type="ORF">JCM15548_12670</name>
</gene>
<keyword evidence="1" id="KW-0472">Membrane</keyword>
<dbReference type="Proteomes" id="UP000032900">
    <property type="component" value="Unassembled WGS sequence"/>
</dbReference>
<reference evidence="2 3" key="1">
    <citation type="journal article" date="2015" name="Microbes Environ.">
        <title>Distribution and evolution of nitrogen fixation genes in the phylum bacteroidetes.</title>
        <authorList>
            <person name="Inoue J."/>
            <person name="Oshima K."/>
            <person name="Suda W."/>
            <person name="Sakamoto M."/>
            <person name="Iino T."/>
            <person name="Noda S."/>
            <person name="Hongoh Y."/>
            <person name="Hattori M."/>
            <person name="Ohkuma M."/>
        </authorList>
    </citation>
    <scope>NUCLEOTIDE SEQUENCE [LARGE SCALE GENOMIC DNA]</scope>
    <source>
        <strain evidence="2">JCM 15548</strain>
    </source>
</reference>
<feature type="transmembrane region" description="Helical" evidence="1">
    <location>
        <begin position="6"/>
        <end position="23"/>
    </location>
</feature>
<keyword evidence="1" id="KW-0812">Transmembrane</keyword>